<proteinExistence type="predicted"/>
<sequence length="219" mass="25559">MKCSALDQSLVYFNIGRNVYSVDEALLDERCGGPAWTRLIRHRIRSKVTVSEDRYEDIVLKACHGCPHDWRELHESPCILRGFIYWLYEHEVPSDEIIKQMDFPSDWNSIGGKKPLALAMAVHLYLLAWNAGLRRLSLEMLQFIFTHFKKSRSVPQTGLVRLLYSFGGRSDKMPLQKFFVDIYHKWCDEDTMGLEEEYPPRFLFDMMKLKTNATGSSLE</sequence>
<reference evidence="1" key="1">
    <citation type="journal article" date="2020" name="Mol. Plant Microbe Interact.">
        <title>Genome Sequence of the Biocontrol Agent Coniothyrium minitans strain Conio (IMI 134523).</title>
        <authorList>
            <person name="Patel D."/>
            <person name="Shittu T.A."/>
            <person name="Baroncelli R."/>
            <person name="Muthumeenakshi S."/>
            <person name="Osborne T.H."/>
            <person name="Janganan T.K."/>
            <person name="Sreenivasaprasad S."/>
        </authorList>
    </citation>
    <scope>NUCLEOTIDE SEQUENCE</scope>
    <source>
        <strain evidence="1">Conio</strain>
    </source>
</reference>
<dbReference type="AlphaFoldDB" id="A0A9P6KUB5"/>
<dbReference type="EMBL" id="WJXW01000003">
    <property type="protein sequence ID" value="KAF9738806.1"/>
    <property type="molecule type" value="Genomic_DNA"/>
</dbReference>
<accession>A0A9P6KUB5</accession>
<keyword evidence="2" id="KW-1185">Reference proteome</keyword>
<gene>
    <name evidence="1" type="ORF">PMIN01_04089</name>
</gene>
<organism evidence="1 2">
    <name type="scientific">Paraphaeosphaeria minitans</name>
    <dbReference type="NCBI Taxonomy" id="565426"/>
    <lineage>
        <taxon>Eukaryota</taxon>
        <taxon>Fungi</taxon>
        <taxon>Dikarya</taxon>
        <taxon>Ascomycota</taxon>
        <taxon>Pezizomycotina</taxon>
        <taxon>Dothideomycetes</taxon>
        <taxon>Pleosporomycetidae</taxon>
        <taxon>Pleosporales</taxon>
        <taxon>Massarineae</taxon>
        <taxon>Didymosphaeriaceae</taxon>
        <taxon>Paraphaeosphaeria</taxon>
    </lineage>
</organism>
<protein>
    <submittedName>
        <fullName evidence="1">Uncharacterized protein</fullName>
    </submittedName>
</protein>
<dbReference type="Proteomes" id="UP000756921">
    <property type="component" value="Unassembled WGS sequence"/>
</dbReference>
<name>A0A9P6KUB5_9PLEO</name>
<dbReference type="OrthoDB" id="3789421at2759"/>
<comment type="caution">
    <text evidence="1">The sequence shown here is derived from an EMBL/GenBank/DDBJ whole genome shotgun (WGS) entry which is preliminary data.</text>
</comment>
<evidence type="ECO:0000313" key="2">
    <source>
        <dbReference type="Proteomes" id="UP000756921"/>
    </source>
</evidence>
<evidence type="ECO:0000313" key="1">
    <source>
        <dbReference type="EMBL" id="KAF9738806.1"/>
    </source>
</evidence>